<dbReference type="GO" id="GO:0015079">
    <property type="term" value="F:potassium ion transmembrane transporter activity"/>
    <property type="evidence" value="ECO:0007669"/>
    <property type="project" value="InterPro"/>
</dbReference>
<dbReference type="Pfam" id="PF02705">
    <property type="entry name" value="K_trans"/>
    <property type="match status" value="1"/>
</dbReference>
<dbReference type="PANTHER" id="PTHR30540">
    <property type="entry name" value="OSMOTIC STRESS POTASSIUM TRANSPORTER"/>
    <property type="match status" value="1"/>
</dbReference>
<protein>
    <submittedName>
        <fullName evidence="4">Potassium transporter</fullName>
    </submittedName>
</protein>
<dbReference type="GO" id="GO:0005886">
    <property type="term" value="C:plasma membrane"/>
    <property type="evidence" value="ECO:0007669"/>
    <property type="project" value="UniProtKB-SubCell"/>
</dbReference>
<sequence>MFLAASAACAISVNFSLISLERPKSYFLLLQSVYEFDAYVPLLKYVFIVLKADDNGAGGTFALYSLLCRHDRPSSSPNCQLADEELSTYRKGIPTLA</sequence>
<dbReference type="STRING" id="59895.A0A103YDK4"/>
<comment type="similarity">
    <text evidence="2">Belongs to the HAK/KUP transporter (TC 2.A.72.3) family.</text>
</comment>
<dbReference type="EMBL" id="LEKV01001519">
    <property type="protein sequence ID" value="KVI07131.1"/>
    <property type="molecule type" value="Genomic_DNA"/>
</dbReference>
<evidence type="ECO:0000256" key="1">
    <source>
        <dbReference type="ARBA" id="ARBA00004651"/>
    </source>
</evidence>
<dbReference type="InterPro" id="IPR003855">
    <property type="entry name" value="K+_transporter"/>
</dbReference>
<reference evidence="4 5" key="1">
    <citation type="journal article" date="2016" name="Sci. Rep.">
        <title>The genome sequence of the outbreeding globe artichoke constructed de novo incorporating a phase-aware low-pass sequencing strategy of F1 progeny.</title>
        <authorList>
            <person name="Scaglione D."/>
            <person name="Reyes-Chin-Wo S."/>
            <person name="Acquadro A."/>
            <person name="Froenicke L."/>
            <person name="Portis E."/>
            <person name="Beitel C."/>
            <person name="Tirone M."/>
            <person name="Mauro R."/>
            <person name="Lo Monaco A."/>
            <person name="Mauromicale G."/>
            <person name="Faccioli P."/>
            <person name="Cattivelli L."/>
            <person name="Rieseberg L."/>
            <person name="Michelmore R."/>
            <person name="Lanteri S."/>
        </authorList>
    </citation>
    <scope>NUCLEOTIDE SEQUENCE [LARGE SCALE GENOMIC DNA]</scope>
    <source>
        <strain evidence="4">2C</strain>
    </source>
</reference>
<dbReference type="Proteomes" id="UP000243975">
    <property type="component" value="Unassembled WGS sequence"/>
</dbReference>
<organism evidence="4 5">
    <name type="scientific">Cynara cardunculus var. scolymus</name>
    <name type="common">Globe artichoke</name>
    <name type="synonym">Cynara scolymus</name>
    <dbReference type="NCBI Taxonomy" id="59895"/>
    <lineage>
        <taxon>Eukaryota</taxon>
        <taxon>Viridiplantae</taxon>
        <taxon>Streptophyta</taxon>
        <taxon>Embryophyta</taxon>
        <taxon>Tracheophyta</taxon>
        <taxon>Spermatophyta</taxon>
        <taxon>Magnoliopsida</taxon>
        <taxon>eudicotyledons</taxon>
        <taxon>Gunneridae</taxon>
        <taxon>Pentapetalae</taxon>
        <taxon>asterids</taxon>
        <taxon>campanulids</taxon>
        <taxon>Asterales</taxon>
        <taxon>Asteraceae</taxon>
        <taxon>Carduoideae</taxon>
        <taxon>Cardueae</taxon>
        <taxon>Carduinae</taxon>
        <taxon>Cynara</taxon>
    </lineage>
</organism>
<comment type="caution">
    <text evidence="4">The sequence shown here is derived from an EMBL/GenBank/DDBJ whole genome shotgun (WGS) entry which is preliminary data.</text>
</comment>
<name>A0A103YDK4_CYNCS</name>
<dbReference type="Gramene" id="KVI07131">
    <property type="protein sequence ID" value="KVI07131"/>
    <property type="gene ID" value="Ccrd_014518"/>
</dbReference>
<dbReference type="PANTHER" id="PTHR30540:SF10">
    <property type="entry name" value="POTASSIUM TRANSPORTER 8"/>
    <property type="match status" value="1"/>
</dbReference>
<evidence type="ECO:0000256" key="2">
    <source>
        <dbReference type="ARBA" id="ARBA00008440"/>
    </source>
</evidence>
<evidence type="ECO:0000313" key="5">
    <source>
        <dbReference type="Proteomes" id="UP000243975"/>
    </source>
</evidence>
<evidence type="ECO:0000313" key="4">
    <source>
        <dbReference type="EMBL" id="KVI07131.1"/>
    </source>
</evidence>
<accession>A0A103YDK4</accession>
<keyword evidence="5" id="KW-1185">Reference proteome</keyword>
<proteinExistence type="inferred from homology"/>
<feature type="domain" description="K+ potassium transporter integral membrane" evidence="3">
    <location>
        <begin position="40"/>
        <end position="73"/>
    </location>
</feature>
<evidence type="ECO:0000259" key="3">
    <source>
        <dbReference type="Pfam" id="PF02705"/>
    </source>
</evidence>
<comment type="subcellular location">
    <subcellularLocation>
        <location evidence="1">Cell membrane</location>
        <topology evidence="1">Multi-pass membrane protein</topology>
    </subcellularLocation>
</comment>
<gene>
    <name evidence="4" type="ORF">Ccrd_014518</name>
</gene>
<dbReference type="AlphaFoldDB" id="A0A103YDK4"/>
<dbReference type="InterPro" id="IPR053951">
    <property type="entry name" value="K_trans_N"/>
</dbReference>